<proteinExistence type="inferred from homology"/>
<comment type="cofactor">
    <cofactor evidence="1">
        <name>a divalent metal cation</name>
        <dbReference type="ChEBI" id="CHEBI:60240"/>
    </cofactor>
</comment>
<feature type="domain" description="DDE Tnp4" evidence="8">
    <location>
        <begin position="154"/>
        <end position="310"/>
    </location>
</feature>
<evidence type="ECO:0000256" key="3">
    <source>
        <dbReference type="ARBA" id="ARBA00006958"/>
    </source>
</evidence>
<dbReference type="InterPro" id="IPR045249">
    <property type="entry name" value="HARBI1-like"/>
</dbReference>
<evidence type="ECO:0000256" key="7">
    <source>
        <dbReference type="ARBA" id="ARBA00023242"/>
    </source>
</evidence>
<keyword evidence="4" id="KW-0540">Nuclease</keyword>
<evidence type="ECO:0000256" key="5">
    <source>
        <dbReference type="ARBA" id="ARBA00022723"/>
    </source>
</evidence>
<evidence type="ECO:0000313" key="10">
    <source>
        <dbReference type="Proteomes" id="UP001497644"/>
    </source>
</evidence>
<keyword evidence="6" id="KW-0378">Hydrolase</keyword>
<dbReference type="Pfam" id="PF13359">
    <property type="entry name" value="DDE_Tnp_4"/>
    <property type="match status" value="1"/>
</dbReference>
<sequence length="360" mass="41339">MALALWQLQIAQQEERNILKIRRRQLRDASNPFEILESQFLLLYRLSKVATLELCNAIRPYVQEAVRATAITLELKLLATLSLLSSGSYQRRIGQDFLSCMCQASVSKAIHEIVNALNAIMPQWIKFPTQNDDFQVVQQQYLINTNFPGVIGAIDGTHVAIWPPTKNREHLYINRKLYHSLNVMIVSDYYCKILAVVANHGGRTHDARVWSSSRLWRHMFNQYENGRRNVWLLGDSGYPLLPVLMTPKLNQLPGSPSAAYTESHVRARCSVERTIGILKGRWRCLRKERALHYSPEFPALIVNATCALYNIAKQYNVADVEIYLDDEDINEENIGIDNVPQNMRARGHATREAIIERYFT</sequence>
<comment type="similarity">
    <text evidence="3">Belongs to the HARBI1 family.</text>
</comment>
<dbReference type="Proteomes" id="UP001497644">
    <property type="component" value="Chromosome 3"/>
</dbReference>
<gene>
    <name evidence="9" type="ORF">LPLAT_LOCUS7317</name>
</gene>
<dbReference type="PANTHER" id="PTHR22930">
    <property type="match status" value="1"/>
</dbReference>
<keyword evidence="7" id="KW-0539">Nucleus</keyword>
<protein>
    <recommendedName>
        <fullName evidence="8">DDE Tnp4 domain-containing protein</fullName>
    </recommendedName>
</protein>
<reference evidence="9" key="1">
    <citation type="submission" date="2024-04" db="EMBL/GenBank/DDBJ databases">
        <authorList>
            <consortium name="Molecular Ecology Group"/>
        </authorList>
    </citation>
    <scope>NUCLEOTIDE SEQUENCE</scope>
</reference>
<dbReference type="EMBL" id="OZ034826">
    <property type="protein sequence ID" value="CAL1681225.1"/>
    <property type="molecule type" value="Genomic_DNA"/>
</dbReference>
<dbReference type="InterPro" id="IPR027806">
    <property type="entry name" value="HARBI1_dom"/>
</dbReference>
<evidence type="ECO:0000256" key="4">
    <source>
        <dbReference type="ARBA" id="ARBA00022722"/>
    </source>
</evidence>
<organism evidence="9 10">
    <name type="scientific">Lasius platythorax</name>
    <dbReference type="NCBI Taxonomy" id="488582"/>
    <lineage>
        <taxon>Eukaryota</taxon>
        <taxon>Metazoa</taxon>
        <taxon>Ecdysozoa</taxon>
        <taxon>Arthropoda</taxon>
        <taxon>Hexapoda</taxon>
        <taxon>Insecta</taxon>
        <taxon>Pterygota</taxon>
        <taxon>Neoptera</taxon>
        <taxon>Endopterygota</taxon>
        <taxon>Hymenoptera</taxon>
        <taxon>Apocrita</taxon>
        <taxon>Aculeata</taxon>
        <taxon>Formicoidea</taxon>
        <taxon>Formicidae</taxon>
        <taxon>Formicinae</taxon>
        <taxon>Lasius</taxon>
        <taxon>Lasius</taxon>
    </lineage>
</organism>
<evidence type="ECO:0000259" key="8">
    <source>
        <dbReference type="Pfam" id="PF13359"/>
    </source>
</evidence>
<dbReference type="GO" id="GO:0046872">
    <property type="term" value="F:metal ion binding"/>
    <property type="evidence" value="ECO:0007669"/>
    <property type="project" value="UniProtKB-KW"/>
</dbReference>
<evidence type="ECO:0000313" key="9">
    <source>
        <dbReference type="EMBL" id="CAL1681225.1"/>
    </source>
</evidence>
<evidence type="ECO:0000256" key="6">
    <source>
        <dbReference type="ARBA" id="ARBA00022801"/>
    </source>
</evidence>
<keyword evidence="10" id="KW-1185">Reference proteome</keyword>
<dbReference type="GO" id="GO:0005634">
    <property type="term" value="C:nucleus"/>
    <property type="evidence" value="ECO:0007669"/>
    <property type="project" value="UniProtKB-SubCell"/>
</dbReference>
<dbReference type="GO" id="GO:0016787">
    <property type="term" value="F:hydrolase activity"/>
    <property type="evidence" value="ECO:0007669"/>
    <property type="project" value="UniProtKB-KW"/>
</dbReference>
<comment type="subcellular location">
    <subcellularLocation>
        <location evidence="2">Nucleus</location>
    </subcellularLocation>
</comment>
<name>A0AAV2NLG7_9HYME</name>
<dbReference type="PANTHER" id="PTHR22930:SF289">
    <property type="entry name" value="DDE TNP4 DOMAIN-CONTAINING PROTEIN-RELATED"/>
    <property type="match status" value="1"/>
</dbReference>
<evidence type="ECO:0000256" key="1">
    <source>
        <dbReference type="ARBA" id="ARBA00001968"/>
    </source>
</evidence>
<accession>A0AAV2NLG7</accession>
<dbReference type="AlphaFoldDB" id="A0AAV2NLG7"/>
<evidence type="ECO:0000256" key="2">
    <source>
        <dbReference type="ARBA" id="ARBA00004123"/>
    </source>
</evidence>
<keyword evidence="5" id="KW-0479">Metal-binding</keyword>
<dbReference type="GO" id="GO:0004518">
    <property type="term" value="F:nuclease activity"/>
    <property type="evidence" value="ECO:0007669"/>
    <property type="project" value="UniProtKB-KW"/>
</dbReference>